<proteinExistence type="predicted"/>
<dbReference type="PANTHER" id="PTHR14725">
    <property type="entry name" value="RIBOSOME-BINDING FACTOR A, MITOCHONDRIAL-RELATED"/>
    <property type="match status" value="1"/>
</dbReference>
<evidence type="ECO:0000313" key="2">
    <source>
        <dbReference type="Ensembl" id="ENSDCDP00010012386.1"/>
    </source>
</evidence>
<dbReference type="Pfam" id="PF02033">
    <property type="entry name" value="RBFA"/>
    <property type="match status" value="1"/>
</dbReference>
<reference evidence="2" key="2">
    <citation type="submission" date="2025-08" db="UniProtKB">
        <authorList>
            <consortium name="Ensembl"/>
        </authorList>
    </citation>
    <scope>IDENTIFICATION</scope>
</reference>
<dbReference type="Ensembl" id="ENSDCDT00010012981.1">
    <property type="protein sequence ID" value="ENSDCDP00010012386.1"/>
    <property type="gene ID" value="ENSDCDG00010005557.1"/>
</dbReference>
<protein>
    <recommendedName>
        <fullName evidence="4">Ribosome-binding factor A, mitochondrial</fullName>
    </recommendedName>
</protein>
<dbReference type="PANTHER" id="PTHR14725:SF0">
    <property type="entry name" value="RIBOSOME-BINDING FACTOR A, MITOCHONDRIAL-RELATED"/>
    <property type="match status" value="1"/>
</dbReference>
<keyword evidence="3" id="KW-1185">Reference proteome</keyword>
<dbReference type="InterPro" id="IPR023799">
    <property type="entry name" value="RbfA_dom_sf"/>
</dbReference>
<dbReference type="AlphaFoldDB" id="A0AAY4AY64"/>
<dbReference type="GeneID" id="114790316"/>
<organism evidence="2 3">
    <name type="scientific">Denticeps clupeoides</name>
    <name type="common">denticle herring</name>
    <dbReference type="NCBI Taxonomy" id="299321"/>
    <lineage>
        <taxon>Eukaryota</taxon>
        <taxon>Metazoa</taxon>
        <taxon>Chordata</taxon>
        <taxon>Craniata</taxon>
        <taxon>Vertebrata</taxon>
        <taxon>Euteleostomi</taxon>
        <taxon>Actinopterygii</taxon>
        <taxon>Neopterygii</taxon>
        <taxon>Teleostei</taxon>
        <taxon>Clupei</taxon>
        <taxon>Clupeiformes</taxon>
        <taxon>Denticipitoidei</taxon>
        <taxon>Denticipitidae</taxon>
        <taxon>Denticeps</taxon>
    </lineage>
</organism>
<dbReference type="SUPFAM" id="SSF89919">
    <property type="entry name" value="Ribosome-binding factor A, RbfA"/>
    <property type="match status" value="1"/>
</dbReference>
<evidence type="ECO:0000256" key="1">
    <source>
        <dbReference type="SAM" id="MobiDB-lite"/>
    </source>
</evidence>
<name>A0AAY4AY64_9TELE</name>
<feature type="region of interest" description="Disordered" evidence="1">
    <location>
        <begin position="29"/>
        <end position="49"/>
    </location>
</feature>
<sequence>MFARRAQSSATSLLLRNRDARLRALAINHGPSAGSDADRPLHTSARLDGNRNKTLMKMLGSKRKKQWYYTPPRPSFRNDAVSPPKKPNQEVNQRIRVLNSVLFKAVADLLSSPEVGPEIPSFSLELSRVSLAADFCACRVYWKSSGDHDRDAQIQRLLDKSSPRIRYLIMSHQIMGHVPPVVFIKDKQYAAVTEIENLLKIADFGPNEEADRWSGSVKDVREQVLSPDLFDAETEKKRPVLFGVDHEALHKQIQEYRQRHKEPVPQDRVPALTQQQLDMLAELRKQKFIDKMKKNKKAKRLVDADVTPVTYLLEKHRELEDDYDGDFHDEQEDKQLQELMASERSES</sequence>
<dbReference type="Gene3D" id="3.30.300.20">
    <property type="match status" value="1"/>
</dbReference>
<dbReference type="RefSeq" id="XP_028836110.1">
    <property type="nucleotide sequence ID" value="XM_028980277.1"/>
</dbReference>
<dbReference type="GO" id="GO:0006364">
    <property type="term" value="P:rRNA processing"/>
    <property type="evidence" value="ECO:0007669"/>
    <property type="project" value="InterPro"/>
</dbReference>
<reference evidence="2" key="3">
    <citation type="submission" date="2025-09" db="UniProtKB">
        <authorList>
            <consortium name="Ensembl"/>
        </authorList>
    </citation>
    <scope>IDENTIFICATION</scope>
</reference>
<feature type="region of interest" description="Disordered" evidence="1">
    <location>
        <begin position="320"/>
        <end position="347"/>
    </location>
</feature>
<reference evidence="2 3" key="1">
    <citation type="submission" date="2020-06" db="EMBL/GenBank/DDBJ databases">
        <authorList>
            <consortium name="Wellcome Sanger Institute Data Sharing"/>
        </authorList>
    </citation>
    <scope>NUCLEOTIDE SEQUENCE [LARGE SCALE GENOMIC DNA]</scope>
</reference>
<dbReference type="Proteomes" id="UP000694580">
    <property type="component" value="Chromosome 5"/>
</dbReference>
<dbReference type="GeneTree" id="ENSGT00390000011362"/>
<gene>
    <name evidence="2" type="primary">RBFA</name>
</gene>
<evidence type="ECO:0008006" key="4">
    <source>
        <dbReference type="Google" id="ProtNLM"/>
    </source>
</evidence>
<dbReference type="InterPro" id="IPR039212">
    <property type="entry name" value="RBFA_mitochondrial"/>
</dbReference>
<evidence type="ECO:0000313" key="3">
    <source>
        <dbReference type="Proteomes" id="UP000694580"/>
    </source>
</evidence>
<accession>A0AAY4AY64</accession>
<dbReference type="InterPro" id="IPR015946">
    <property type="entry name" value="KH_dom-like_a/b"/>
</dbReference>
<dbReference type="InterPro" id="IPR000238">
    <property type="entry name" value="RbfA"/>
</dbReference>